<sequence>MWRSRREDAGLRLSCHSVAWDSCFATLKSFWCRGS</sequence>
<proteinExistence type="predicted"/>
<reference evidence="1" key="2">
    <citation type="journal article" date="2015" name="Data Brief">
        <title>Shoot transcriptome of the giant reed, Arundo donax.</title>
        <authorList>
            <person name="Barrero R.A."/>
            <person name="Guerrero F.D."/>
            <person name="Moolhuijzen P."/>
            <person name="Goolsby J.A."/>
            <person name="Tidwell J."/>
            <person name="Bellgard S.E."/>
            <person name="Bellgard M.I."/>
        </authorList>
    </citation>
    <scope>NUCLEOTIDE SEQUENCE</scope>
    <source>
        <tissue evidence="1">Shoot tissue taken approximately 20 cm above the soil surface</tissue>
    </source>
</reference>
<evidence type="ECO:0000313" key="1">
    <source>
        <dbReference type="EMBL" id="JAD40245.1"/>
    </source>
</evidence>
<name>A0A0A8ZTZ2_ARUDO</name>
<protein>
    <submittedName>
        <fullName evidence="1">Uncharacterized protein</fullName>
    </submittedName>
</protein>
<organism evidence="1">
    <name type="scientific">Arundo donax</name>
    <name type="common">Giant reed</name>
    <name type="synonym">Donax arundinaceus</name>
    <dbReference type="NCBI Taxonomy" id="35708"/>
    <lineage>
        <taxon>Eukaryota</taxon>
        <taxon>Viridiplantae</taxon>
        <taxon>Streptophyta</taxon>
        <taxon>Embryophyta</taxon>
        <taxon>Tracheophyta</taxon>
        <taxon>Spermatophyta</taxon>
        <taxon>Magnoliopsida</taxon>
        <taxon>Liliopsida</taxon>
        <taxon>Poales</taxon>
        <taxon>Poaceae</taxon>
        <taxon>PACMAD clade</taxon>
        <taxon>Arundinoideae</taxon>
        <taxon>Arundineae</taxon>
        <taxon>Arundo</taxon>
    </lineage>
</organism>
<dbReference type="AlphaFoldDB" id="A0A0A8ZTZ2"/>
<reference evidence="1" key="1">
    <citation type="submission" date="2014-09" db="EMBL/GenBank/DDBJ databases">
        <authorList>
            <person name="Magalhaes I.L.F."/>
            <person name="Oliveira U."/>
            <person name="Santos F.R."/>
            <person name="Vidigal T.H.D.A."/>
            <person name="Brescovit A.D."/>
            <person name="Santos A.J."/>
        </authorList>
    </citation>
    <scope>NUCLEOTIDE SEQUENCE</scope>
    <source>
        <tissue evidence="1">Shoot tissue taken approximately 20 cm above the soil surface</tissue>
    </source>
</reference>
<accession>A0A0A8ZTZ2</accession>
<dbReference type="EMBL" id="GBRH01257650">
    <property type="protein sequence ID" value="JAD40245.1"/>
    <property type="molecule type" value="Transcribed_RNA"/>
</dbReference>